<keyword evidence="4" id="KW-0808">Transferase</keyword>
<evidence type="ECO:0000256" key="5">
    <source>
        <dbReference type="ARBA" id="ARBA00022692"/>
    </source>
</evidence>
<dbReference type="GO" id="GO:0046354">
    <property type="term" value="P:mannan biosynthetic process"/>
    <property type="evidence" value="ECO:0007669"/>
    <property type="project" value="TreeGrafter"/>
</dbReference>
<dbReference type="EMBL" id="QUSY01003318">
    <property type="protein sequence ID" value="RHY17998.1"/>
    <property type="molecule type" value="Genomic_DNA"/>
</dbReference>
<evidence type="ECO:0000256" key="8">
    <source>
        <dbReference type="ARBA" id="ARBA00023034"/>
    </source>
</evidence>
<dbReference type="PANTHER" id="PTHR31646">
    <property type="entry name" value="ALPHA-1,2-MANNOSYLTRANSFERASE MNN2"/>
    <property type="match status" value="1"/>
</dbReference>
<accession>A0A3R6WE02</accession>
<dbReference type="Pfam" id="PF11051">
    <property type="entry name" value="Mannosyl_trans3"/>
    <property type="match status" value="1"/>
</dbReference>
<proteinExistence type="inferred from homology"/>
<evidence type="ECO:0000313" key="13">
    <source>
        <dbReference type="Proteomes" id="UP000285060"/>
    </source>
</evidence>
<keyword evidence="8" id="KW-0333">Golgi apparatus</keyword>
<evidence type="ECO:0000256" key="4">
    <source>
        <dbReference type="ARBA" id="ARBA00022679"/>
    </source>
</evidence>
<dbReference type="GO" id="GO:0000139">
    <property type="term" value="C:Golgi membrane"/>
    <property type="evidence" value="ECO:0007669"/>
    <property type="project" value="UniProtKB-SubCell"/>
</dbReference>
<organism evidence="12 13">
    <name type="scientific">Aphanomyces invadans</name>
    <dbReference type="NCBI Taxonomy" id="157072"/>
    <lineage>
        <taxon>Eukaryota</taxon>
        <taxon>Sar</taxon>
        <taxon>Stramenopiles</taxon>
        <taxon>Oomycota</taxon>
        <taxon>Saprolegniomycetes</taxon>
        <taxon>Saprolegniales</taxon>
        <taxon>Verrucalvaceae</taxon>
        <taxon>Aphanomyces</taxon>
    </lineage>
</organism>
<sequence length="244" mass="26964">MTGDVIFTMQLACNRLTMRQFSCALGAQYVSYGWESLQYRHEPLSLTDSSVANAPDPPVDSNPTHAQGLHHKTVGAAGADALPPTLPPDPTKHPRHTPPDKVVPDGQHQGGSRGIAMVIHPGVLASAYASIRWLRHDLNCSLPLEVWFKPDEMARTHPVLVALVSALHVTPREIHHPLATRFFTKPYSLFYSAFDNVLLVDCDNFAVRNPEFLFDEPAFLATGALFWPVPYCHAIESWSSVSHV</sequence>
<evidence type="ECO:0000256" key="3">
    <source>
        <dbReference type="ARBA" id="ARBA00009105"/>
    </source>
</evidence>
<feature type="region of interest" description="Disordered" evidence="11">
    <location>
        <begin position="48"/>
        <end position="110"/>
    </location>
</feature>
<evidence type="ECO:0000256" key="7">
    <source>
        <dbReference type="ARBA" id="ARBA00022989"/>
    </source>
</evidence>
<evidence type="ECO:0000256" key="1">
    <source>
        <dbReference type="ARBA" id="ARBA00004394"/>
    </source>
</evidence>
<protein>
    <submittedName>
        <fullName evidence="12">Uncharacterized protein</fullName>
    </submittedName>
</protein>
<dbReference type="InterPro" id="IPR029044">
    <property type="entry name" value="Nucleotide-diphossugar_trans"/>
</dbReference>
<comment type="subcellular location">
    <subcellularLocation>
        <location evidence="10">Endomembrane system</location>
        <topology evidence="10">Single-pass membrane protein</topology>
    </subcellularLocation>
    <subcellularLocation>
        <location evidence="1">Golgi apparatus membrane</location>
    </subcellularLocation>
    <subcellularLocation>
        <location evidence="2">Membrane</location>
        <topology evidence="2">Single-pass type II membrane protein</topology>
    </subcellularLocation>
</comment>
<reference evidence="12 13" key="1">
    <citation type="submission" date="2018-08" db="EMBL/GenBank/DDBJ databases">
        <title>Aphanomyces genome sequencing and annotation.</title>
        <authorList>
            <person name="Minardi D."/>
            <person name="Oidtmann B."/>
            <person name="Van Der Giezen M."/>
            <person name="Studholme D.J."/>
        </authorList>
    </citation>
    <scope>NUCLEOTIDE SEQUENCE [LARGE SCALE GENOMIC DNA]</scope>
    <source>
        <strain evidence="12 13">NJM0002</strain>
    </source>
</reference>
<evidence type="ECO:0000256" key="10">
    <source>
        <dbReference type="ARBA" id="ARBA00037847"/>
    </source>
</evidence>
<keyword evidence="6" id="KW-0735">Signal-anchor</keyword>
<feature type="non-terminal residue" evidence="12">
    <location>
        <position position="244"/>
    </location>
</feature>
<keyword evidence="7" id="KW-1133">Transmembrane helix</keyword>
<gene>
    <name evidence="12" type="ORF">DYB32_010451</name>
</gene>
<keyword evidence="13" id="KW-1185">Reference proteome</keyword>
<evidence type="ECO:0000256" key="11">
    <source>
        <dbReference type="SAM" id="MobiDB-lite"/>
    </source>
</evidence>
<comment type="similarity">
    <text evidence="3">Belongs to the MNN1/MNT family.</text>
</comment>
<dbReference type="PANTHER" id="PTHR31646:SF1">
    <property type="entry name" value="ALPHA-1,2-MANNOSYLTRANSFERASE MNN2"/>
    <property type="match status" value="1"/>
</dbReference>
<evidence type="ECO:0000313" key="12">
    <source>
        <dbReference type="EMBL" id="RHY17998.1"/>
    </source>
</evidence>
<dbReference type="AlphaFoldDB" id="A0A3R6WE02"/>
<evidence type="ECO:0000256" key="9">
    <source>
        <dbReference type="ARBA" id="ARBA00023136"/>
    </source>
</evidence>
<comment type="caution">
    <text evidence="12">The sequence shown here is derived from an EMBL/GenBank/DDBJ whole genome shotgun (WGS) entry which is preliminary data.</text>
</comment>
<evidence type="ECO:0000256" key="2">
    <source>
        <dbReference type="ARBA" id="ARBA00004606"/>
    </source>
</evidence>
<name>A0A3R6WE02_9STRA</name>
<dbReference type="SUPFAM" id="SSF53448">
    <property type="entry name" value="Nucleotide-diphospho-sugar transferases"/>
    <property type="match status" value="1"/>
</dbReference>
<keyword evidence="9" id="KW-0472">Membrane</keyword>
<dbReference type="GO" id="GO:0000026">
    <property type="term" value="F:alpha-1,2-mannosyltransferase activity"/>
    <property type="evidence" value="ECO:0007669"/>
    <property type="project" value="TreeGrafter"/>
</dbReference>
<keyword evidence="5" id="KW-0812">Transmembrane</keyword>
<dbReference type="InterPro" id="IPR022751">
    <property type="entry name" value="Alpha_mannosyltransferase"/>
</dbReference>
<dbReference type="VEuPathDB" id="FungiDB:H310_11207"/>
<evidence type="ECO:0000256" key="6">
    <source>
        <dbReference type="ARBA" id="ARBA00022968"/>
    </source>
</evidence>
<dbReference type="Proteomes" id="UP000285060">
    <property type="component" value="Unassembled WGS sequence"/>
</dbReference>